<accession>A0A939C0U9</accession>
<gene>
    <name evidence="3" type="ORF">JL106_04350</name>
</gene>
<comment type="caution">
    <text evidence="3">The sequence shown here is derived from an EMBL/GenBank/DDBJ whole genome shotgun (WGS) entry which is preliminary data.</text>
</comment>
<dbReference type="Pfam" id="PF06293">
    <property type="entry name" value="Kdo"/>
    <property type="match status" value="1"/>
</dbReference>
<feature type="region of interest" description="Disordered" evidence="1">
    <location>
        <begin position="406"/>
        <end position="431"/>
    </location>
</feature>
<dbReference type="InterPro" id="IPR011009">
    <property type="entry name" value="Kinase-like_dom_sf"/>
</dbReference>
<dbReference type="RefSeq" id="WP_205259574.1">
    <property type="nucleotide sequence ID" value="NZ_JAERWK010000006.1"/>
</dbReference>
<evidence type="ECO:0000313" key="3">
    <source>
        <dbReference type="EMBL" id="MBM9466512.1"/>
    </source>
</evidence>
<name>A0A939C0U9_9ACTN</name>
<dbReference type="Proteomes" id="UP000663792">
    <property type="component" value="Unassembled WGS sequence"/>
</dbReference>
<keyword evidence="4" id="KW-1185">Reference proteome</keyword>
<evidence type="ECO:0000256" key="1">
    <source>
        <dbReference type="SAM" id="MobiDB-lite"/>
    </source>
</evidence>
<organism evidence="3 4">
    <name type="scientific">Nakamurella leprariae</name>
    <dbReference type="NCBI Taxonomy" id="2803911"/>
    <lineage>
        <taxon>Bacteria</taxon>
        <taxon>Bacillati</taxon>
        <taxon>Actinomycetota</taxon>
        <taxon>Actinomycetes</taxon>
        <taxon>Nakamurellales</taxon>
        <taxon>Nakamurellaceae</taxon>
        <taxon>Nakamurella</taxon>
    </lineage>
</organism>
<reference evidence="3" key="1">
    <citation type="submission" date="2021-01" db="EMBL/GenBank/DDBJ databases">
        <title>YIM 132084 draft genome.</title>
        <authorList>
            <person name="An D."/>
        </authorList>
    </citation>
    <scope>NUCLEOTIDE SEQUENCE</scope>
    <source>
        <strain evidence="3">YIM 132084</strain>
    </source>
</reference>
<feature type="compositionally biased region" description="Gly residues" evidence="1">
    <location>
        <begin position="406"/>
        <end position="415"/>
    </location>
</feature>
<evidence type="ECO:0000259" key="2">
    <source>
        <dbReference type="Pfam" id="PF13224"/>
    </source>
</evidence>
<evidence type="ECO:0000313" key="4">
    <source>
        <dbReference type="Proteomes" id="UP000663792"/>
    </source>
</evidence>
<dbReference type="InterPro" id="IPR025111">
    <property type="entry name" value="DUF4032"/>
</dbReference>
<dbReference type="SUPFAM" id="SSF56112">
    <property type="entry name" value="Protein kinase-like (PK-like)"/>
    <property type="match status" value="1"/>
</dbReference>
<dbReference type="AlphaFoldDB" id="A0A939C0U9"/>
<feature type="domain" description="DUF4032" evidence="2">
    <location>
        <begin position="226"/>
        <end position="390"/>
    </location>
</feature>
<dbReference type="Pfam" id="PF13224">
    <property type="entry name" value="DUF4032"/>
    <property type="match status" value="1"/>
</dbReference>
<sequence length="431" mass="48279">MQFATGPDPTDLLTLPWSTPLAEWPREKLVSLPRGISRHVVRFVRISGIVYAIKEIDPVLADREYALLRDLARLSLPVVQAIGVVGNRTTVDGDRLDSALVTKHLRFSLPYRALFSRRMDGDLEPKLLDALAELLVRLHLAGFAWKDCSLSNTLFRRDAGALAAYLVDAETGELRSSLSEGQRRNDLDIAETNLAGELLDLQMSGLLPESVDPIDTATSVLRRYDRLWAELTAPQTIGAGEWWRIDQRLRRLNDLGYDVAQITVNEQQGEPQMLVQTQVVEAGHHRRRLYDLTGLQVQENQARRILNDLDTYRSQAVLPETDVEEETVARHWLSDCFEPTIEQIPPALVAKLEPAEVFHEVLEHRWFLSEAAGREVSLAEAATSYMQNVLRHRPDEKAFLEPSLMGLGGEVNGEGGADDADRSWGGTDPTP</sequence>
<dbReference type="EMBL" id="JAERWK010000006">
    <property type="protein sequence ID" value="MBM9466512.1"/>
    <property type="molecule type" value="Genomic_DNA"/>
</dbReference>
<proteinExistence type="predicted"/>
<protein>
    <submittedName>
        <fullName evidence="3">DUF4032 domain-containing protein</fullName>
    </submittedName>
</protein>